<organism evidence="2 3">
    <name type="scientific">Mycobacterium yunnanensis</name>
    <dbReference type="NCBI Taxonomy" id="368477"/>
    <lineage>
        <taxon>Bacteria</taxon>
        <taxon>Bacillati</taxon>
        <taxon>Actinomycetota</taxon>
        <taxon>Actinomycetes</taxon>
        <taxon>Mycobacteriales</taxon>
        <taxon>Mycobacteriaceae</taxon>
        <taxon>Mycobacterium</taxon>
    </lineage>
</organism>
<keyword evidence="1" id="KW-1133">Transmembrane helix</keyword>
<evidence type="ECO:0000256" key="1">
    <source>
        <dbReference type="SAM" id="Phobius"/>
    </source>
</evidence>
<keyword evidence="1" id="KW-0812">Transmembrane</keyword>
<reference evidence="2" key="1">
    <citation type="submission" date="2020-07" db="EMBL/GenBank/DDBJ databases">
        <authorList>
            <person name="Pettersson B.M.F."/>
            <person name="Behra P.R.K."/>
            <person name="Ramesh M."/>
            <person name="Das S."/>
            <person name="Dasgupta S."/>
            <person name="Kirsebom L.A."/>
        </authorList>
    </citation>
    <scope>NUCLEOTIDE SEQUENCE</scope>
    <source>
        <strain evidence="2">DSM 44838</strain>
    </source>
</reference>
<sequence length="157" mass="17582">MPRFAALRAALSHTRVVESGSFPLYRVLLACSFISSVTQAFDRQATVSVTSITPDWGDWLFIVCQGGASVAILVALYMIDANKDHATRLHDSLSLEFIGLVILQTIIAINVIAVCFYYHRPPTGQGTWFQIGFSFWCSFRLWDIRKAIRTLVHTDSP</sequence>
<proteinExistence type="predicted"/>
<comment type="caution">
    <text evidence="2">The sequence shown here is derived from an EMBL/GenBank/DDBJ whole genome shotgun (WGS) entry which is preliminary data.</text>
</comment>
<keyword evidence="3" id="KW-1185">Reference proteome</keyword>
<dbReference type="Proteomes" id="UP001141629">
    <property type="component" value="Unassembled WGS sequence"/>
</dbReference>
<reference evidence="2" key="2">
    <citation type="journal article" date="2022" name="BMC Genomics">
        <title>Comparative genome analysis of mycobacteria focusing on tRNA and non-coding RNA.</title>
        <authorList>
            <person name="Behra P.R.K."/>
            <person name="Pettersson B.M.F."/>
            <person name="Ramesh M."/>
            <person name="Das S."/>
            <person name="Dasgupta S."/>
            <person name="Kirsebom L.A."/>
        </authorList>
    </citation>
    <scope>NUCLEOTIDE SEQUENCE</scope>
    <source>
        <strain evidence="2">DSM 44838</strain>
    </source>
</reference>
<accession>A0A9X2Z994</accession>
<dbReference type="EMBL" id="JACKVK010000014">
    <property type="protein sequence ID" value="MCV7424344.1"/>
    <property type="molecule type" value="Genomic_DNA"/>
</dbReference>
<name>A0A9X2Z994_9MYCO</name>
<feature type="transmembrane region" description="Helical" evidence="1">
    <location>
        <begin position="100"/>
        <end position="119"/>
    </location>
</feature>
<protein>
    <submittedName>
        <fullName evidence="2">Uncharacterized protein</fullName>
    </submittedName>
</protein>
<evidence type="ECO:0000313" key="2">
    <source>
        <dbReference type="EMBL" id="MCV7424344.1"/>
    </source>
</evidence>
<gene>
    <name evidence="2" type="ORF">H7K45_27735</name>
</gene>
<keyword evidence="1" id="KW-0472">Membrane</keyword>
<evidence type="ECO:0000313" key="3">
    <source>
        <dbReference type="Proteomes" id="UP001141629"/>
    </source>
</evidence>
<dbReference type="AlphaFoldDB" id="A0A9X2Z994"/>
<feature type="transmembrane region" description="Helical" evidence="1">
    <location>
        <begin position="59"/>
        <end position="79"/>
    </location>
</feature>